<feature type="transmembrane region" description="Helical" evidence="2">
    <location>
        <begin position="235"/>
        <end position="257"/>
    </location>
</feature>
<dbReference type="GO" id="GO:0031146">
    <property type="term" value="P:SCF-dependent proteasomal ubiquitin-dependent protein catabolic process"/>
    <property type="evidence" value="ECO:0007669"/>
    <property type="project" value="TreeGrafter"/>
</dbReference>
<proteinExistence type="predicted"/>
<dbReference type="EMBL" id="QEFC01002166">
    <property type="protein sequence ID" value="KAE9453551.1"/>
    <property type="molecule type" value="Genomic_DNA"/>
</dbReference>
<dbReference type="SUPFAM" id="SSF52047">
    <property type="entry name" value="RNI-like"/>
    <property type="match status" value="1"/>
</dbReference>
<accession>A0A6A4LC63</accession>
<evidence type="ECO:0000256" key="2">
    <source>
        <dbReference type="SAM" id="Phobius"/>
    </source>
</evidence>
<dbReference type="Proteomes" id="UP000428333">
    <property type="component" value="Linkage Group LG08"/>
</dbReference>
<dbReference type="Pfam" id="PF25372">
    <property type="entry name" value="DUF7885"/>
    <property type="match status" value="1"/>
</dbReference>
<sequence>MGGACSRKRDQQVDEDSENRGVSGRYCKSGSFKWLGNSLSRSVKDNELGKVRCPSLMELCIYKIREDIKKYSTFSMLPRDISQQVFNELVHSQILTEVYLEAFRDCALQDLDLGEYPGLKDSWMDVISSQGSSLLSVDLSGSEVTDLGLIPLKSCTNLQALNFNYCDLISDNGLAHISGLSNITTLSFRRNNQITAQGLSVLAGLINLLKLDFERCPGIRGGLVHLKGLFLLKVLYLKVNFHCLAFAYLLYLVLQYLKQCYTSSKISGSAINFDRIMVSPASSVLLFSSFSGLTNLKELHISCTKVSDHGVTYLRGLNKLSLLNMEGCPVTAACLETLAVSNLFYAALPVLLYLNLSRCNLSDDGCEKFSALRNLKVLNVGFNDITGACLVHLRGVVMVDYVLLLLLQPGLTNVESLNLDSCRIDDEGLVNLAGHSYSITLCFIWFLLSMLRL</sequence>
<evidence type="ECO:0000313" key="4">
    <source>
        <dbReference type="EMBL" id="KAE9453551.1"/>
    </source>
</evidence>
<dbReference type="AlphaFoldDB" id="A0A6A4LC63"/>
<evidence type="ECO:0000313" key="5">
    <source>
        <dbReference type="Proteomes" id="UP000428333"/>
    </source>
</evidence>
<dbReference type="Pfam" id="PF13516">
    <property type="entry name" value="LRR_6"/>
    <property type="match status" value="4"/>
</dbReference>
<feature type="region of interest" description="Disordered" evidence="1">
    <location>
        <begin position="1"/>
        <end position="22"/>
    </location>
</feature>
<dbReference type="InterPro" id="IPR032675">
    <property type="entry name" value="LRR_dom_sf"/>
</dbReference>
<dbReference type="InterPro" id="IPR001611">
    <property type="entry name" value="Leu-rich_rpt"/>
</dbReference>
<keyword evidence="2" id="KW-1133">Transmembrane helix</keyword>
<dbReference type="InterPro" id="IPR057207">
    <property type="entry name" value="FBXL15_LRR"/>
</dbReference>
<dbReference type="OrthoDB" id="120976at2759"/>
<organism evidence="4 5">
    <name type="scientific">Rhododendron williamsianum</name>
    <dbReference type="NCBI Taxonomy" id="262921"/>
    <lineage>
        <taxon>Eukaryota</taxon>
        <taxon>Viridiplantae</taxon>
        <taxon>Streptophyta</taxon>
        <taxon>Embryophyta</taxon>
        <taxon>Tracheophyta</taxon>
        <taxon>Spermatophyta</taxon>
        <taxon>Magnoliopsida</taxon>
        <taxon>eudicotyledons</taxon>
        <taxon>Gunneridae</taxon>
        <taxon>Pentapetalae</taxon>
        <taxon>asterids</taxon>
        <taxon>Ericales</taxon>
        <taxon>Ericaceae</taxon>
        <taxon>Ericoideae</taxon>
        <taxon>Rhodoreae</taxon>
        <taxon>Rhododendron</taxon>
    </lineage>
</organism>
<dbReference type="InterPro" id="IPR006553">
    <property type="entry name" value="Leu-rich_rpt_Cys-con_subtyp"/>
</dbReference>
<feature type="transmembrane region" description="Helical" evidence="2">
    <location>
        <begin position="385"/>
        <end position="408"/>
    </location>
</feature>
<reference evidence="4 5" key="1">
    <citation type="journal article" date="2019" name="Genome Biol. Evol.">
        <title>The Rhododendron genome and chromosomal organization provide insight into shared whole-genome duplications across the heath family (Ericaceae).</title>
        <authorList>
            <person name="Soza V.L."/>
            <person name="Lindsley D."/>
            <person name="Waalkes A."/>
            <person name="Ramage E."/>
            <person name="Patwardhan R.P."/>
            <person name="Burton J.N."/>
            <person name="Adey A."/>
            <person name="Kumar A."/>
            <person name="Qiu R."/>
            <person name="Shendure J."/>
            <person name="Hall B."/>
        </authorList>
    </citation>
    <scope>NUCLEOTIDE SEQUENCE [LARGE SCALE GENOMIC DNA]</scope>
    <source>
        <strain evidence="4">RSF 1966-606</strain>
    </source>
</reference>
<dbReference type="FunFam" id="3.80.10.10:FF:000678">
    <property type="entry name" value="Predicted protein"/>
    <property type="match status" value="1"/>
</dbReference>
<gene>
    <name evidence="4" type="ORF">C3L33_14550</name>
</gene>
<name>A0A6A4LC63_9ERIC</name>
<dbReference type="SMART" id="SM00367">
    <property type="entry name" value="LRR_CC"/>
    <property type="match status" value="4"/>
</dbReference>
<keyword evidence="2" id="KW-0812">Transmembrane</keyword>
<feature type="domain" description="F-box/LRR-repeat protein 15-like leucin rich repeat" evidence="3">
    <location>
        <begin position="151"/>
        <end position="205"/>
    </location>
</feature>
<feature type="non-terminal residue" evidence="4">
    <location>
        <position position="1"/>
    </location>
</feature>
<keyword evidence="5" id="KW-1185">Reference proteome</keyword>
<comment type="caution">
    <text evidence="4">The sequence shown here is derived from an EMBL/GenBank/DDBJ whole genome shotgun (WGS) entry which is preliminary data.</text>
</comment>
<dbReference type="PANTHER" id="PTHR13318">
    <property type="entry name" value="PARTNER OF PAIRED, ISOFORM B-RELATED"/>
    <property type="match status" value="1"/>
</dbReference>
<evidence type="ECO:0000256" key="1">
    <source>
        <dbReference type="SAM" id="MobiDB-lite"/>
    </source>
</evidence>
<evidence type="ECO:0000259" key="3">
    <source>
        <dbReference type="Pfam" id="PF25372"/>
    </source>
</evidence>
<dbReference type="GO" id="GO:0019005">
    <property type="term" value="C:SCF ubiquitin ligase complex"/>
    <property type="evidence" value="ECO:0007669"/>
    <property type="project" value="TreeGrafter"/>
</dbReference>
<protein>
    <recommendedName>
        <fullName evidence="3">F-box/LRR-repeat protein 15-like leucin rich repeat domain-containing protein</fullName>
    </recommendedName>
</protein>
<dbReference type="Gene3D" id="3.80.10.10">
    <property type="entry name" value="Ribonuclease Inhibitor"/>
    <property type="match status" value="2"/>
</dbReference>
<keyword evidence="2" id="KW-0472">Membrane</keyword>
<feature type="transmembrane region" description="Helical" evidence="2">
    <location>
        <begin position="428"/>
        <end position="448"/>
    </location>
</feature>